<dbReference type="PANTHER" id="PTHR32133">
    <property type="entry name" value="OS07G0120400 PROTEIN"/>
    <property type="match status" value="1"/>
</dbReference>
<feature type="domain" description="F-box" evidence="1">
    <location>
        <begin position="9"/>
        <end position="48"/>
    </location>
</feature>
<evidence type="ECO:0000259" key="1">
    <source>
        <dbReference type="Pfam" id="PF00646"/>
    </source>
</evidence>
<name>A0A5J9VXP3_9POAL</name>
<dbReference type="OrthoDB" id="10517055at2759"/>
<dbReference type="EMBL" id="RWGY01000007">
    <property type="protein sequence ID" value="TVU40397.1"/>
    <property type="molecule type" value="Genomic_DNA"/>
</dbReference>
<gene>
    <name evidence="3" type="ORF">EJB05_13861</name>
</gene>
<evidence type="ECO:0000259" key="2">
    <source>
        <dbReference type="Pfam" id="PF23635"/>
    </source>
</evidence>
<evidence type="ECO:0000313" key="4">
    <source>
        <dbReference type="Proteomes" id="UP000324897"/>
    </source>
</evidence>
<evidence type="ECO:0000313" key="3">
    <source>
        <dbReference type="EMBL" id="TVU40397.1"/>
    </source>
</evidence>
<feature type="domain" description="F-box protein AT5G49610-like beta-propeller" evidence="2">
    <location>
        <begin position="88"/>
        <end position="289"/>
    </location>
</feature>
<sequence>MATPAQLLDENIEEILLRIPPDDPARLINAALVCKPWCGLISGRRFRHRYHEFHRKAPMLGFFYDDTQMTRFIPTSSFRTPHAKDRVVMDARYGRVLLCGTHAHVDFEVWDPFMDERTALPSPPLPTSWCKIWFAAVLCAANNCNHLDCRGGPILVVFMGSTRLDLNLNQYFVCIYSSEDRSWSEPIYYAVHPPYCSDIVASTSVGKEFYYAFPLSKNIFKYNLDTRQMYEISRPRLAAYRCVALMTTGEGGLKVSTVKTCKIFLWSSEDGPGGTVRWAQTRVIELMNLLPISNLETSLFVAGAADVLGLASKLEGPSASASNTTSYIVKDGTLSSARHARYGLQTNDSSLFKKNNLDSPFALRNP</sequence>
<dbReference type="SUPFAM" id="SSF117281">
    <property type="entry name" value="Kelch motif"/>
    <property type="match status" value="1"/>
</dbReference>
<comment type="caution">
    <text evidence="3">The sequence shown here is derived from an EMBL/GenBank/DDBJ whole genome shotgun (WGS) entry which is preliminary data.</text>
</comment>
<dbReference type="Gramene" id="TVU40397">
    <property type="protein sequence ID" value="TVU40397"/>
    <property type="gene ID" value="EJB05_13861"/>
</dbReference>
<feature type="non-terminal residue" evidence="3">
    <location>
        <position position="1"/>
    </location>
</feature>
<dbReference type="Pfam" id="PF23635">
    <property type="entry name" value="Beta-prop_AT5G49610-like"/>
    <property type="match status" value="1"/>
</dbReference>
<reference evidence="3 4" key="1">
    <citation type="journal article" date="2019" name="Sci. Rep.">
        <title>A high-quality genome of Eragrostis curvula grass provides insights into Poaceae evolution and supports new strategies to enhance forage quality.</title>
        <authorList>
            <person name="Carballo J."/>
            <person name="Santos B.A.C.M."/>
            <person name="Zappacosta D."/>
            <person name="Garbus I."/>
            <person name="Selva J.P."/>
            <person name="Gallo C.A."/>
            <person name="Diaz A."/>
            <person name="Albertini E."/>
            <person name="Caccamo M."/>
            <person name="Echenique V."/>
        </authorList>
    </citation>
    <scope>NUCLEOTIDE SEQUENCE [LARGE SCALE GENOMIC DNA]</scope>
    <source>
        <strain evidence="4">cv. Victoria</strain>
        <tissue evidence="3">Leaf</tissue>
    </source>
</reference>
<keyword evidence="4" id="KW-1185">Reference proteome</keyword>
<organism evidence="3 4">
    <name type="scientific">Eragrostis curvula</name>
    <name type="common">weeping love grass</name>
    <dbReference type="NCBI Taxonomy" id="38414"/>
    <lineage>
        <taxon>Eukaryota</taxon>
        <taxon>Viridiplantae</taxon>
        <taxon>Streptophyta</taxon>
        <taxon>Embryophyta</taxon>
        <taxon>Tracheophyta</taxon>
        <taxon>Spermatophyta</taxon>
        <taxon>Magnoliopsida</taxon>
        <taxon>Liliopsida</taxon>
        <taxon>Poales</taxon>
        <taxon>Poaceae</taxon>
        <taxon>PACMAD clade</taxon>
        <taxon>Chloridoideae</taxon>
        <taxon>Eragrostideae</taxon>
        <taxon>Eragrostidinae</taxon>
        <taxon>Eragrostis</taxon>
    </lineage>
</organism>
<dbReference type="InterPro" id="IPR001810">
    <property type="entry name" value="F-box_dom"/>
</dbReference>
<dbReference type="Pfam" id="PF00646">
    <property type="entry name" value="F-box"/>
    <property type="match status" value="1"/>
</dbReference>
<dbReference type="Proteomes" id="UP000324897">
    <property type="component" value="Chromosome 4"/>
</dbReference>
<dbReference type="InterPro" id="IPR036047">
    <property type="entry name" value="F-box-like_dom_sf"/>
</dbReference>
<dbReference type="AlphaFoldDB" id="A0A5J9VXP3"/>
<protein>
    <recommendedName>
        <fullName evidence="5">F-box domain-containing protein</fullName>
    </recommendedName>
</protein>
<evidence type="ECO:0008006" key="5">
    <source>
        <dbReference type="Google" id="ProtNLM"/>
    </source>
</evidence>
<dbReference type="InterPro" id="IPR056594">
    <property type="entry name" value="AT5G49610-like_b-prop"/>
</dbReference>
<accession>A0A5J9VXP3</accession>
<proteinExistence type="predicted"/>
<dbReference type="PANTHER" id="PTHR32133:SF386">
    <property type="entry name" value="F-BOX DOMAIN-CONTAINING PROTEIN"/>
    <property type="match status" value="1"/>
</dbReference>
<dbReference type="InterPro" id="IPR015915">
    <property type="entry name" value="Kelch-typ_b-propeller"/>
</dbReference>
<dbReference type="SUPFAM" id="SSF81383">
    <property type="entry name" value="F-box domain"/>
    <property type="match status" value="1"/>
</dbReference>